<keyword evidence="2" id="KW-0233">DNA recombination</keyword>
<comment type="function">
    <text evidence="2">With LigD forms a non-homologous end joining (NHEJ) DNA repair enzyme, which repairs dsDNA breaks with reduced fidelity. Binds linear dsDNA with 5'- and 3'- overhangs but not closed circular dsDNA nor ssDNA. Recruits and stimulates the ligase activity of LigD.</text>
</comment>
<keyword evidence="2" id="KW-0227">DNA damage</keyword>
<dbReference type="GO" id="GO:0003690">
    <property type="term" value="F:double-stranded DNA binding"/>
    <property type="evidence" value="ECO:0007669"/>
    <property type="project" value="UniProtKB-UniRule"/>
</dbReference>
<gene>
    <name evidence="2" type="primary">ku</name>
    <name evidence="5" type="ORF">GR138_14070</name>
</gene>
<dbReference type="CDD" id="cd00789">
    <property type="entry name" value="KU_like"/>
    <property type="match status" value="1"/>
</dbReference>
<dbReference type="Pfam" id="PF02735">
    <property type="entry name" value="Ku"/>
    <property type="match status" value="1"/>
</dbReference>
<dbReference type="AlphaFoldDB" id="A0A6N8SFF0"/>
<sequence>MAPRANWKGFLKVAELVCPVALYTAASTNERISFHMLNRATGHRLRREFVDSETGKPVERDDQVKGYETGKDDYIVLDPDEVTAAVPESDKTMDVQAFIAREEIDDLYFDKPYYLAPAGKQAQEVFILIREGMKNRKVVALAETVLFRRVRTVLIRPHGEGLIATTLNYDYEVRSAQEHFSEITDITLKGEMLELAEHIIKTKSGRFDPQKFDDRYDAALAEMVKAKIEGRKIKPHKPKAEGKVIDLMEALRQSAGEGDKKTAKPSTKKAAATRKPAASRRKAG</sequence>
<protein>
    <recommendedName>
        <fullName evidence="2">Non-homologous end joining protein Ku</fullName>
    </recommendedName>
</protein>
<dbReference type="SMART" id="SM00559">
    <property type="entry name" value="Ku78"/>
    <property type="match status" value="1"/>
</dbReference>
<dbReference type="Gene3D" id="2.40.290.10">
    <property type="match status" value="1"/>
</dbReference>
<dbReference type="Proteomes" id="UP000435802">
    <property type="component" value="Unassembled WGS sequence"/>
</dbReference>
<feature type="domain" description="Ku" evidence="4">
    <location>
        <begin position="55"/>
        <end position="185"/>
    </location>
</feature>
<dbReference type="HAMAP" id="MF_01875">
    <property type="entry name" value="Prokaryotic_Ku"/>
    <property type="match status" value="1"/>
</dbReference>
<dbReference type="PANTHER" id="PTHR41251:SF1">
    <property type="entry name" value="NON-HOMOLOGOUS END JOINING PROTEIN KU"/>
    <property type="match status" value="1"/>
</dbReference>
<dbReference type="GO" id="GO:0006303">
    <property type="term" value="P:double-strand break repair via nonhomologous end joining"/>
    <property type="evidence" value="ECO:0007669"/>
    <property type="project" value="UniProtKB-UniRule"/>
</dbReference>
<keyword evidence="2" id="KW-0234">DNA repair</keyword>
<comment type="subunit">
    <text evidence="2">Homodimer. Interacts with LigD.</text>
</comment>
<dbReference type="SUPFAM" id="SSF100939">
    <property type="entry name" value="SPOC domain-like"/>
    <property type="match status" value="1"/>
</dbReference>
<dbReference type="PIRSF" id="PIRSF006493">
    <property type="entry name" value="Prok_Ku"/>
    <property type="match status" value="1"/>
</dbReference>
<evidence type="ECO:0000256" key="1">
    <source>
        <dbReference type="ARBA" id="ARBA00023125"/>
    </source>
</evidence>
<dbReference type="NCBIfam" id="TIGR02772">
    <property type="entry name" value="Ku_bact"/>
    <property type="match status" value="1"/>
</dbReference>
<dbReference type="PANTHER" id="PTHR41251">
    <property type="entry name" value="NON-HOMOLOGOUS END JOINING PROTEIN KU"/>
    <property type="match status" value="1"/>
</dbReference>
<dbReference type="InterPro" id="IPR016194">
    <property type="entry name" value="SPOC-like_C_dom_sf"/>
</dbReference>
<dbReference type="OrthoDB" id="9780854at2"/>
<comment type="caution">
    <text evidence="5">The sequence shown here is derived from an EMBL/GenBank/DDBJ whole genome shotgun (WGS) entry which is preliminary data.</text>
</comment>
<comment type="similarity">
    <text evidence="2">Belongs to the prokaryotic Ku family.</text>
</comment>
<evidence type="ECO:0000313" key="6">
    <source>
        <dbReference type="Proteomes" id="UP000435802"/>
    </source>
</evidence>
<evidence type="ECO:0000259" key="4">
    <source>
        <dbReference type="SMART" id="SM00559"/>
    </source>
</evidence>
<name>A0A6N8SFF0_9HYPH</name>
<accession>A0A6N8SFF0</accession>
<keyword evidence="1 2" id="KW-0238">DNA-binding</keyword>
<keyword evidence="6" id="KW-1185">Reference proteome</keyword>
<dbReference type="InterPro" id="IPR006164">
    <property type="entry name" value="DNA_bd_Ku70/Ku80"/>
</dbReference>
<feature type="compositionally biased region" description="Low complexity" evidence="3">
    <location>
        <begin position="264"/>
        <end position="276"/>
    </location>
</feature>
<dbReference type="RefSeq" id="WP_160859860.1">
    <property type="nucleotide sequence ID" value="NZ_WUMK01000005.1"/>
</dbReference>
<organism evidence="5 6">
    <name type="scientific">Shinella kummerowiae</name>
    <dbReference type="NCBI Taxonomy" id="417745"/>
    <lineage>
        <taxon>Bacteria</taxon>
        <taxon>Pseudomonadati</taxon>
        <taxon>Pseudomonadota</taxon>
        <taxon>Alphaproteobacteria</taxon>
        <taxon>Hyphomicrobiales</taxon>
        <taxon>Rhizobiaceae</taxon>
        <taxon>Shinella</taxon>
    </lineage>
</organism>
<dbReference type="GO" id="GO:0006310">
    <property type="term" value="P:DNA recombination"/>
    <property type="evidence" value="ECO:0007669"/>
    <property type="project" value="UniProtKB-KW"/>
</dbReference>
<evidence type="ECO:0000256" key="2">
    <source>
        <dbReference type="HAMAP-Rule" id="MF_01875"/>
    </source>
</evidence>
<dbReference type="EMBL" id="WUMK01000005">
    <property type="protein sequence ID" value="MXN46318.1"/>
    <property type="molecule type" value="Genomic_DNA"/>
</dbReference>
<dbReference type="InterPro" id="IPR009187">
    <property type="entry name" value="Prok_Ku"/>
</dbReference>
<evidence type="ECO:0000313" key="5">
    <source>
        <dbReference type="EMBL" id="MXN46318.1"/>
    </source>
</evidence>
<proteinExistence type="inferred from homology"/>
<reference evidence="5 6" key="1">
    <citation type="submission" date="2019-12" db="EMBL/GenBank/DDBJ databases">
        <title>Shinella kummerowiae sp. nov., a symbiotic bacterium isolated from root nodules of the herbal legume Kummerowia stipulacea.</title>
        <authorList>
            <person name="Gao J."/>
        </authorList>
    </citation>
    <scope>NUCLEOTIDE SEQUENCE [LARGE SCALE GENOMIC DNA]</scope>
    <source>
        <strain evidence="5 6">CCBAU 25048</strain>
    </source>
</reference>
<evidence type="ECO:0000256" key="3">
    <source>
        <dbReference type="SAM" id="MobiDB-lite"/>
    </source>
</evidence>
<feature type="region of interest" description="Disordered" evidence="3">
    <location>
        <begin position="251"/>
        <end position="284"/>
    </location>
</feature>